<feature type="region of interest" description="Disordered" evidence="8">
    <location>
        <begin position="65"/>
        <end position="93"/>
    </location>
</feature>
<keyword evidence="2 9" id="KW-0812">Transmembrane</keyword>
<feature type="transmembrane region" description="Helical" evidence="9">
    <location>
        <begin position="198"/>
        <end position="217"/>
    </location>
</feature>
<feature type="transmembrane region" description="Helical" evidence="9">
    <location>
        <begin position="169"/>
        <end position="192"/>
    </location>
</feature>
<keyword evidence="12" id="KW-1185">Reference proteome</keyword>
<feature type="compositionally biased region" description="Low complexity" evidence="8">
    <location>
        <begin position="318"/>
        <end position="336"/>
    </location>
</feature>
<evidence type="ECO:0000256" key="9">
    <source>
        <dbReference type="SAM" id="Phobius"/>
    </source>
</evidence>
<dbReference type="RefSeq" id="XP_044554543.1">
    <property type="nucleotide sequence ID" value="XM_044687022.1"/>
</dbReference>
<dbReference type="InterPro" id="IPR008250">
    <property type="entry name" value="ATPase_P-typ_transduc_dom_A_sf"/>
</dbReference>
<dbReference type="NCBIfam" id="TIGR01494">
    <property type="entry name" value="ATPase_P-type"/>
    <property type="match status" value="3"/>
</dbReference>
<dbReference type="Pfam" id="PF13246">
    <property type="entry name" value="Cation_ATPase"/>
    <property type="match status" value="1"/>
</dbReference>
<dbReference type="SMART" id="SM00831">
    <property type="entry name" value="Cation_ATPase_N"/>
    <property type="match status" value="1"/>
</dbReference>
<dbReference type="SUPFAM" id="SSF81665">
    <property type="entry name" value="Calcium ATPase, transmembrane domain M"/>
    <property type="match status" value="1"/>
</dbReference>
<dbReference type="SUPFAM" id="SSF81653">
    <property type="entry name" value="Calcium ATPase, transduction domain A"/>
    <property type="match status" value="1"/>
</dbReference>
<evidence type="ECO:0000256" key="6">
    <source>
        <dbReference type="ARBA" id="ARBA00022989"/>
    </source>
</evidence>
<dbReference type="Gene3D" id="1.20.1110.10">
    <property type="entry name" value="Calcium-transporting ATPase, transmembrane domain"/>
    <property type="match status" value="3"/>
</dbReference>
<evidence type="ECO:0000256" key="4">
    <source>
        <dbReference type="ARBA" id="ARBA00022840"/>
    </source>
</evidence>
<evidence type="ECO:0000256" key="3">
    <source>
        <dbReference type="ARBA" id="ARBA00022741"/>
    </source>
</evidence>
<feature type="transmembrane region" description="Helical" evidence="9">
    <location>
        <begin position="1146"/>
        <end position="1163"/>
    </location>
</feature>
<dbReference type="Pfam" id="PF00690">
    <property type="entry name" value="Cation_ATPase_N"/>
    <property type="match status" value="1"/>
</dbReference>
<evidence type="ECO:0000256" key="8">
    <source>
        <dbReference type="SAM" id="MobiDB-lite"/>
    </source>
</evidence>
<dbReference type="Proteomes" id="UP000816034">
    <property type="component" value="Unassembled WGS sequence"/>
</dbReference>
<comment type="caution">
    <text evidence="11">The sequence shown here is derived from an EMBL/GenBank/DDBJ whole genome shotgun (WGS) entry which is preliminary data.</text>
</comment>
<organism evidence="11 12">
    <name type="scientific">Naegleria lovaniensis</name>
    <name type="common">Amoeba</name>
    <dbReference type="NCBI Taxonomy" id="51637"/>
    <lineage>
        <taxon>Eukaryota</taxon>
        <taxon>Discoba</taxon>
        <taxon>Heterolobosea</taxon>
        <taxon>Tetramitia</taxon>
        <taxon>Eutetramitia</taxon>
        <taxon>Vahlkampfiidae</taxon>
        <taxon>Naegleria</taxon>
    </lineage>
</organism>
<dbReference type="InterPro" id="IPR006068">
    <property type="entry name" value="ATPase_P-typ_cation-transptr_C"/>
</dbReference>
<reference evidence="11 12" key="1">
    <citation type="journal article" date="2018" name="BMC Genomics">
        <title>The genome of Naegleria lovaniensis, the basis for a comparative approach to unravel pathogenicity factors of the human pathogenic amoeba N. fowleri.</title>
        <authorList>
            <person name="Liechti N."/>
            <person name="Schurch N."/>
            <person name="Bruggmann R."/>
            <person name="Wittwer M."/>
        </authorList>
    </citation>
    <scope>NUCLEOTIDE SEQUENCE [LARGE SCALE GENOMIC DNA]</scope>
    <source>
        <strain evidence="11 12">ATCC 30569</strain>
    </source>
</reference>
<feature type="transmembrane region" description="Helical" evidence="9">
    <location>
        <begin position="1184"/>
        <end position="1205"/>
    </location>
</feature>
<comment type="subcellular location">
    <subcellularLocation>
        <location evidence="1">Membrane</location>
        <topology evidence="1">Multi-pass membrane protein</topology>
    </subcellularLocation>
</comment>
<feature type="region of interest" description="Disordered" evidence="8">
    <location>
        <begin position="1"/>
        <end position="47"/>
    </location>
</feature>
<evidence type="ECO:0000256" key="2">
    <source>
        <dbReference type="ARBA" id="ARBA00022692"/>
    </source>
</evidence>
<evidence type="ECO:0000256" key="5">
    <source>
        <dbReference type="ARBA" id="ARBA00022967"/>
    </source>
</evidence>
<feature type="transmembrane region" description="Helical" evidence="9">
    <location>
        <begin position="479"/>
        <end position="498"/>
    </location>
</feature>
<dbReference type="InterPro" id="IPR059000">
    <property type="entry name" value="ATPase_P-type_domA"/>
</dbReference>
<dbReference type="SFLD" id="SFLDG00002">
    <property type="entry name" value="C1.7:_P-type_atpase_like"/>
    <property type="match status" value="1"/>
</dbReference>
<name>A0AA88KRG8_NAELO</name>
<dbReference type="InterPro" id="IPR023298">
    <property type="entry name" value="ATPase_P-typ_TM_dom_sf"/>
</dbReference>
<evidence type="ECO:0000313" key="12">
    <source>
        <dbReference type="Proteomes" id="UP000816034"/>
    </source>
</evidence>
<dbReference type="SFLD" id="SFLDS00003">
    <property type="entry name" value="Haloacid_Dehalogenase"/>
    <property type="match status" value="1"/>
</dbReference>
<dbReference type="GO" id="GO:0016020">
    <property type="term" value="C:membrane"/>
    <property type="evidence" value="ECO:0007669"/>
    <property type="project" value="UniProtKB-SubCell"/>
</dbReference>
<feature type="transmembrane region" description="Helical" evidence="9">
    <location>
        <begin position="1279"/>
        <end position="1302"/>
    </location>
</feature>
<proteinExistence type="predicted"/>
<keyword evidence="6 9" id="KW-1133">Transmembrane helix</keyword>
<evidence type="ECO:0000259" key="10">
    <source>
        <dbReference type="SMART" id="SM00831"/>
    </source>
</evidence>
<dbReference type="PROSITE" id="PS01229">
    <property type="entry name" value="COF_2"/>
    <property type="match status" value="1"/>
</dbReference>
<dbReference type="Pfam" id="PF00122">
    <property type="entry name" value="E1-E2_ATPase"/>
    <property type="match status" value="1"/>
</dbReference>
<dbReference type="GO" id="GO:0005524">
    <property type="term" value="F:ATP binding"/>
    <property type="evidence" value="ECO:0007669"/>
    <property type="project" value="UniProtKB-KW"/>
</dbReference>
<dbReference type="Gene3D" id="2.70.150.10">
    <property type="entry name" value="Calcium-transporting ATPase, cytoplasmic transduction domain A"/>
    <property type="match status" value="2"/>
</dbReference>
<keyword evidence="4" id="KW-0067">ATP-binding</keyword>
<feature type="domain" description="Cation-transporting P-type ATPase N-terminal" evidence="10">
    <location>
        <begin position="120"/>
        <end position="194"/>
    </location>
</feature>
<feature type="transmembrane region" description="Helical" evidence="9">
    <location>
        <begin position="1217"/>
        <end position="1234"/>
    </location>
</feature>
<dbReference type="InterPro" id="IPR023299">
    <property type="entry name" value="ATPase_P-typ_cyto_dom_N"/>
</dbReference>
<evidence type="ECO:0000313" key="11">
    <source>
        <dbReference type="EMBL" id="KAG2392649.1"/>
    </source>
</evidence>
<protein>
    <recommendedName>
        <fullName evidence="10">Cation-transporting P-type ATPase N-terminal domain-containing protein</fullName>
    </recommendedName>
</protein>
<dbReference type="GO" id="GO:0016887">
    <property type="term" value="F:ATP hydrolysis activity"/>
    <property type="evidence" value="ECO:0007669"/>
    <property type="project" value="InterPro"/>
</dbReference>
<dbReference type="GeneID" id="68103828"/>
<dbReference type="Gene3D" id="3.40.50.1000">
    <property type="entry name" value="HAD superfamily/HAD-like"/>
    <property type="match status" value="2"/>
</dbReference>
<feature type="compositionally biased region" description="Low complexity" evidence="8">
    <location>
        <begin position="30"/>
        <end position="41"/>
    </location>
</feature>
<feature type="region of interest" description="Disordered" evidence="8">
    <location>
        <begin position="308"/>
        <end position="352"/>
    </location>
</feature>
<feature type="compositionally biased region" description="Polar residues" evidence="8">
    <location>
        <begin position="67"/>
        <end position="93"/>
    </location>
</feature>
<dbReference type="PRINTS" id="PR00119">
    <property type="entry name" value="CATATPASE"/>
</dbReference>
<dbReference type="SUPFAM" id="SSF81660">
    <property type="entry name" value="Metal cation-transporting ATPase, ATP-binding domain N"/>
    <property type="match status" value="1"/>
</dbReference>
<gene>
    <name evidence="11" type="ORF">C9374_011374</name>
</gene>
<feature type="region of interest" description="Disordered" evidence="8">
    <location>
        <begin position="891"/>
        <end position="920"/>
    </location>
</feature>
<evidence type="ECO:0000256" key="7">
    <source>
        <dbReference type="ARBA" id="ARBA00023136"/>
    </source>
</evidence>
<keyword evidence="5" id="KW-1278">Translocase</keyword>
<feature type="transmembrane region" description="Helical" evidence="9">
    <location>
        <begin position="1114"/>
        <end position="1134"/>
    </location>
</feature>
<dbReference type="EMBL" id="PYSW02000004">
    <property type="protein sequence ID" value="KAG2392649.1"/>
    <property type="molecule type" value="Genomic_DNA"/>
</dbReference>
<dbReference type="InterPro" id="IPR001757">
    <property type="entry name" value="P_typ_ATPase"/>
</dbReference>
<dbReference type="InterPro" id="IPR044492">
    <property type="entry name" value="P_typ_ATPase_HD_dom"/>
</dbReference>
<dbReference type="InterPro" id="IPR004014">
    <property type="entry name" value="ATPase_P-typ_cation-transptr_N"/>
</dbReference>
<dbReference type="InterPro" id="IPR036412">
    <property type="entry name" value="HAD-like_sf"/>
</dbReference>
<dbReference type="Pfam" id="PF00689">
    <property type="entry name" value="Cation_ATPase_C"/>
    <property type="match status" value="1"/>
</dbReference>
<keyword evidence="7 9" id="KW-0472">Membrane</keyword>
<keyword evidence="3" id="KW-0547">Nucleotide-binding</keyword>
<feature type="transmembrane region" description="Helical" evidence="9">
    <location>
        <begin position="436"/>
        <end position="459"/>
    </location>
</feature>
<dbReference type="InterPro" id="IPR023214">
    <property type="entry name" value="HAD_sf"/>
</dbReference>
<evidence type="ECO:0000256" key="1">
    <source>
        <dbReference type="ARBA" id="ARBA00004141"/>
    </source>
</evidence>
<dbReference type="PANTHER" id="PTHR42861">
    <property type="entry name" value="CALCIUM-TRANSPORTING ATPASE"/>
    <property type="match status" value="1"/>
</dbReference>
<dbReference type="SUPFAM" id="SSF56784">
    <property type="entry name" value="HAD-like"/>
    <property type="match status" value="1"/>
</dbReference>
<feature type="transmembrane region" description="Helical" evidence="9">
    <location>
        <begin position="1254"/>
        <end position="1273"/>
    </location>
</feature>
<dbReference type="Gene3D" id="3.40.1110.10">
    <property type="entry name" value="Calcium-transporting ATPase, cytoplasmic domain N"/>
    <property type="match status" value="2"/>
</dbReference>
<dbReference type="SFLD" id="SFLDF00027">
    <property type="entry name" value="p-type_atpase"/>
    <property type="match status" value="1"/>
</dbReference>
<accession>A0AA88KRG8</accession>
<sequence length="1330" mass="146908">MNFSPSHQQDDSTAESITGKEGLAITTGCTTPNHNHSTNSNGFQPIKNMDDSEFITIDLRSHPKIESASSQPAYATTQSHALPSSSISNQQEPQTSFILTTNDDERKFLLSLHDMKTLTPPHTLSIAEVITNFRTHATDGLSTVQAQERCQIFGRNELKSQGGINLWKLLVFHTFTFMNLILSIALVISFAVTEWVDGGVVAFIIVMNIVIGVLQEYRSEKSMQKLKRMQHTFTKVVRGGTHSEIPSHQLTLGDVILLEEGDHVPADCRLIYTAQLECMEAILTGESEPVKKNANVIFAQNKESAKIPTKKWPTSRRSSVATETQTVQTTTDVRTSVNDDTGAPSRTSLDANITSASARPSLVVSQEDGKNKQHRKQPVVVDVGDRINMVFSGTTVTRGKGRAVVAAIGMQTEIGAIAESISKHTRQRSRLQKRMTYLGLVLVIAGVICTGLVILAAYLHRSLPLFPDALTVGVSTAVAIIPEGLSPVLTLTMTIGVMRMAKQHAIVRKLDSIETLGNVTDICSDKTGTISEGVMAVKECVLSNDMVFRILGDDFEMNETTKTLHAAQTSSTSNNVTKPATAMETASAAVPVKKSPKLTSASPLVLVEIGEKKRSSSDQEEQEQINTLSQPQLTVVTTDYVNNENDLLKTLLMISSMCNGCSLSKGTVTTSKQKERGNIFQRFKEYTNKLGKASPHELKPLKGEEKGNGNEEEILYVGDPTEIALMSLAQQYGLGKQHLESSESSNEAIEEELQEYDSTHLFTLFKEYPFDSNLKRMSVIYTKNSKHSKIEQSAEKETEASDETMEDYEFIFVKGAPEHILKFSTHYYTSEKHVGVNQDPSDSKEHISPVTQKYLDHLRKQNELLAKKGLRVLALAFRKREHLPHLLSNSIVSATSENTSEEEEENPKDEQRPLLNIPKSSTTDISLTNYYERSQVEKDLIFVGLVGIQDPPRQGVKESISVCHQAGITVRMITGDHKATAIAIAKQVGLVTPEMMASAQSNQIAMNAHDFDALTDEELRNLKELPIIISRCSPESKERMIHALHQRKRGTVMCGDGINDCPSIKAADVGIAMGKSGSDVVKDCADIVLTDDNFSTIVVAVKEGRHMFENIRKFVCHLLAGNVSQTILLVVSLLSGLKPPLNSIQILWLNMITGTGPAFGLGNEKPCKGLMTTSYNGKLFAPETVIDILFFGSLMGLLSLANFLIATKVMNMQLQEAQAMTFVISTILLLLHAYNCRSSRRPFFLDGFYNSRLLHFFVLFGAVTTISTVYIPWVNSNIFHQIMMPAFDWIFVMLTALIFMALSEIYKGCKRTLIAAIERRKRIHGQENIV</sequence>